<keyword evidence="2 4" id="KW-0808">Transferase</keyword>
<dbReference type="CDD" id="cd03801">
    <property type="entry name" value="GT4_PimA-like"/>
    <property type="match status" value="1"/>
</dbReference>
<organism evidence="4 5">
    <name type="scientific">Rubrobacter taiwanensis</name>
    <dbReference type="NCBI Taxonomy" id="185139"/>
    <lineage>
        <taxon>Bacteria</taxon>
        <taxon>Bacillati</taxon>
        <taxon>Actinomycetota</taxon>
        <taxon>Rubrobacteria</taxon>
        <taxon>Rubrobacterales</taxon>
        <taxon>Rubrobacteraceae</taxon>
        <taxon>Rubrobacter</taxon>
    </lineage>
</organism>
<comment type="caution">
    <text evidence="4">The sequence shown here is derived from an EMBL/GenBank/DDBJ whole genome shotgun (WGS) entry which is preliminary data.</text>
</comment>
<evidence type="ECO:0000256" key="1">
    <source>
        <dbReference type="ARBA" id="ARBA00022676"/>
    </source>
</evidence>
<feature type="domain" description="Glycosyltransferase subfamily 4-like N-terminal" evidence="3">
    <location>
        <begin position="68"/>
        <end position="157"/>
    </location>
</feature>
<dbReference type="AlphaFoldDB" id="A0A4R1BR97"/>
<gene>
    <name evidence="4" type="ORF">E0L93_01760</name>
</gene>
<dbReference type="OrthoDB" id="6286688at2"/>
<dbReference type="Pfam" id="PF13692">
    <property type="entry name" value="Glyco_trans_1_4"/>
    <property type="match status" value="1"/>
</dbReference>
<keyword evidence="1" id="KW-0328">Glycosyltransferase</keyword>
<dbReference type="Gene3D" id="3.40.50.2000">
    <property type="entry name" value="Glycogen Phosphorylase B"/>
    <property type="match status" value="2"/>
</dbReference>
<sequence length="345" mass="36785">MSTPPARTLFDVRVAFLTVGDTGRRTGGYLYNARVCAGLRERGVAVDEISLAGASPEEQRAAKVAFEPEPYDVLVVDALARRALAPHLDRWRRSTPAVALVHELPSAAGSGVPDEARYEEPLLRAERLVAVSDHGRSVLEERGVPPERIRVVPPGFDRLGKASGSSPPNLVALCVAQWIPRKGILTLVEAWKRLEPAGAELVLAGEPDADPEYAAAVRAAVGETAGIRVAGAVPDAELESLYAAADLFVLPSRYEGYGMVYAEALSCGLPVVACEVGPVPELVGPAGLLVPPDDPAALAAALERLLNGPELRRRLAENALRRAAELPRWGETVAGFMAVLREVRR</sequence>
<evidence type="ECO:0000313" key="4">
    <source>
        <dbReference type="EMBL" id="TCJ20264.1"/>
    </source>
</evidence>
<dbReference type="GO" id="GO:0009103">
    <property type="term" value="P:lipopolysaccharide biosynthetic process"/>
    <property type="evidence" value="ECO:0007669"/>
    <property type="project" value="TreeGrafter"/>
</dbReference>
<accession>A0A4R1BR97</accession>
<keyword evidence="5" id="KW-1185">Reference proteome</keyword>
<dbReference type="Pfam" id="PF13439">
    <property type="entry name" value="Glyco_transf_4"/>
    <property type="match status" value="1"/>
</dbReference>
<dbReference type="PANTHER" id="PTHR46401:SF2">
    <property type="entry name" value="GLYCOSYLTRANSFERASE WBBK-RELATED"/>
    <property type="match status" value="1"/>
</dbReference>
<proteinExistence type="predicted"/>
<dbReference type="EMBL" id="SKBU01000004">
    <property type="protein sequence ID" value="TCJ20264.1"/>
    <property type="molecule type" value="Genomic_DNA"/>
</dbReference>
<dbReference type="InterPro" id="IPR028098">
    <property type="entry name" value="Glyco_trans_4-like_N"/>
</dbReference>
<evidence type="ECO:0000259" key="3">
    <source>
        <dbReference type="Pfam" id="PF13439"/>
    </source>
</evidence>
<dbReference type="Proteomes" id="UP000295244">
    <property type="component" value="Unassembled WGS sequence"/>
</dbReference>
<reference evidence="4 5" key="1">
    <citation type="submission" date="2019-03" db="EMBL/GenBank/DDBJ databases">
        <title>Whole genome sequence of a novel Rubrobacter taiwanensis strain, isolated from Yellowstone National Park.</title>
        <authorList>
            <person name="Freed S."/>
            <person name="Ramaley R.F."/>
            <person name="Kyndt J.A."/>
        </authorList>
    </citation>
    <scope>NUCLEOTIDE SEQUENCE [LARGE SCALE GENOMIC DNA]</scope>
    <source>
        <strain evidence="4 5">Yellowstone</strain>
    </source>
</reference>
<evidence type="ECO:0000256" key="2">
    <source>
        <dbReference type="ARBA" id="ARBA00022679"/>
    </source>
</evidence>
<dbReference type="RefSeq" id="WP_132687653.1">
    <property type="nucleotide sequence ID" value="NZ_SKBU01000004.1"/>
</dbReference>
<evidence type="ECO:0000313" key="5">
    <source>
        <dbReference type="Proteomes" id="UP000295244"/>
    </source>
</evidence>
<dbReference type="PANTHER" id="PTHR46401">
    <property type="entry name" value="GLYCOSYLTRANSFERASE WBBK-RELATED"/>
    <property type="match status" value="1"/>
</dbReference>
<protein>
    <submittedName>
        <fullName evidence="4">Glycosyltransferase family 1 protein</fullName>
    </submittedName>
</protein>
<name>A0A4R1BR97_9ACTN</name>
<dbReference type="SUPFAM" id="SSF53756">
    <property type="entry name" value="UDP-Glycosyltransferase/glycogen phosphorylase"/>
    <property type="match status" value="1"/>
</dbReference>
<dbReference type="GO" id="GO:0016757">
    <property type="term" value="F:glycosyltransferase activity"/>
    <property type="evidence" value="ECO:0007669"/>
    <property type="project" value="UniProtKB-KW"/>
</dbReference>